<dbReference type="PROSITE" id="PS50297">
    <property type="entry name" value="ANK_REP_REGION"/>
    <property type="match status" value="3"/>
</dbReference>
<feature type="domain" description="PGG" evidence="9">
    <location>
        <begin position="453"/>
        <end position="528"/>
    </location>
</feature>
<dbReference type="Pfam" id="PF12796">
    <property type="entry name" value="Ank_2"/>
    <property type="match status" value="2"/>
</dbReference>
<feature type="repeat" description="ANK" evidence="7">
    <location>
        <begin position="124"/>
        <end position="150"/>
    </location>
</feature>
<dbReference type="EMBL" id="BJWL01000017">
    <property type="protein sequence ID" value="GFZ05686.1"/>
    <property type="molecule type" value="Genomic_DNA"/>
</dbReference>
<protein>
    <submittedName>
        <fullName evidence="10">Ankyrin repeat family protein</fullName>
    </submittedName>
</protein>
<proteinExistence type="predicted"/>
<dbReference type="PANTHER" id="PTHR24186:SF46">
    <property type="entry name" value="PROTEIN ACCELERATED CELL DEATH 6-LIKE"/>
    <property type="match status" value="1"/>
</dbReference>
<evidence type="ECO:0000256" key="3">
    <source>
        <dbReference type="ARBA" id="ARBA00022737"/>
    </source>
</evidence>
<comment type="subcellular location">
    <subcellularLocation>
        <location evidence="1">Membrane</location>
        <topology evidence="1">Multi-pass membrane protein</topology>
    </subcellularLocation>
</comment>
<dbReference type="Proteomes" id="UP000585474">
    <property type="component" value="Unassembled WGS sequence"/>
</dbReference>
<feature type="transmembrane region" description="Helical" evidence="8">
    <location>
        <begin position="501"/>
        <end position="526"/>
    </location>
</feature>
<feature type="transmembrane region" description="Helical" evidence="8">
    <location>
        <begin position="462"/>
        <end position="481"/>
    </location>
</feature>
<keyword evidence="2 8" id="KW-0812">Transmembrane</keyword>
<feature type="repeat" description="ANK" evidence="7">
    <location>
        <begin position="326"/>
        <end position="348"/>
    </location>
</feature>
<name>A0A7J0G4G0_9ERIC</name>
<evidence type="ECO:0000259" key="9">
    <source>
        <dbReference type="Pfam" id="PF13962"/>
    </source>
</evidence>
<keyword evidence="3" id="KW-0677">Repeat</keyword>
<evidence type="ECO:0000256" key="8">
    <source>
        <dbReference type="SAM" id="Phobius"/>
    </source>
</evidence>
<keyword evidence="11" id="KW-1185">Reference proteome</keyword>
<dbReference type="AlphaFoldDB" id="A0A7J0G4G0"/>
<evidence type="ECO:0000256" key="5">
    <source>
        <dbReference type="ARBA" id="ARBA00023043"/>
    </source>
</evidence>
<dbReference type="PROSITE" id="PS50088">
    <property type="entry name" value="ANK_REPEAT"/>
    <property type="match status" value="3"/>
</dbReference>
<dbReference type="InterPro" id="IPR026961">
    <property type="entry name" value="PGG_dom"/>
</dbReference>
<dbReference type="OrthoDB" id="598775at2759"/>
<evidence type="ECO:0000256" key="4">
    <source>
        <dbReference type="ARBA" id="ARBA00022989"/>
    </source>
</evidence>
<evidence type="ECO:0000256" key="6">
    <source>
        <dbReference type="ARBA" id="ARBA00023136"/>
    </source>
</evidence>
<evidence type="ECO:0000313" key="10">
    <source>
        <dbReference type="EMBL" id="GFZ05686.1"/>
    </source>
</evidence>
<evidence type="ECO:0000256" key="2">
    <source>
        <dbReference type="ARBA" id="ARBA00022692"/>
    </source>
</evidence>
<comment type="caution">
    <text evidence="10">The sequence shown here is derived from an EMBL/GenBank/DDBJ whole genome shotgun (WGS) entry which is preliminary data.</text>
</comment>
<dbReference type="PANTHER" id="PTHR24186">
    <property type="entry name" value="PROTEIN PHOSPHATASE 1 REGULATORY SUBUNIT"/>
    <property type="match status" value="1"/>
</dbReference>
<sequence length="623" mass="69092">MGRLDLKVRMAYEQRWMERHTRLEKLVRSSNSSTSTEGNTSASANKKPMDLALYKATVHGEVDHFIETLVQVSTERELSLTTIFDQATLLQNSYLHVAASFGHEKLVGFIAYHFPSLLTSKNMKGDTPLHVAARAGHLNTVATLIRFAEDSPSCATSASYVVREIADVCPDILLRSRNNGGNTPLHEAMLNYHEYLVDYLVRMDRKVSLFGNNVVSYCENKEGKSPFYLAVESGKKATVESMLQLFIGKGYSYEEMKGKSPVHAAIRTRNKGILDLLLGKVPTLIQLRNEDGETPLHCAASIGYNEGVWYLLEKFSEFCLLERDDNGFLPIHTASERGHVDIVQKLLQYYPDGGELLTKEDDHGNTALHLATMHWRPKIVSSLTWEKRIKLGLVNDDGMTALDVAEGMEMMASFRKRLTWMALISAGAPQGKISKAPKVNAQIPLQHEPPNMENYKDRINTLLLVSTLVATVTYAAGFTMPGGYNSSNPDQGMATMASKPYFQMFVICDTIALYSSMIVAVSLIWAQLGWFLSQFMIGLCGSEFIMRKSKADTNEIVLPFDFCRGAPSLMTSFNNCTLTTAFGSIFLLLEVVAASRHHEIHDLLLLVAIATATSSSGDGVVTQ</sequence>
<keyword evidence="6 8" id="KW-0472">Membrane</keyword>
<keyword evidence="5 7" id="KW-0040">ANK repeat</keyword>
<evidence type="ECO:0000313" key="11">
    <source>
        <dbReference type="Proteomes" id="UP000585474"/>
    </source>
</evidence>
<dbReference type="SMART" id="SM00248">
    <property type="entry name" value="ANK"/>
    <property type="match status" value="7"/>
</dbReference>
<dbReference type="Pfam" id="PF13962">
    <property type="entry name" value="PGG"/>
    <property type="match status" value="1"/>
</dbReference>
<dbReference type="GO" id="GO:0005886">
    <property type="term" value="C:plasma membrane"/>
    <property type="evidence" value="ECO:0007669"/>
    <property type="project" value="TreeGrafter"/>
</dbReference>
<gene>
    <name evidence="10" type="ORF">Acr_17g0012580</name>
</gene>
<evidence type="ECO:0000256" key="1">
    <source>
        <dbReference type="ARBA" id="ARBA00004141"/>
    </source>
</evidence>
<accession>A0A7J0G4G0</accession>
<dbReference type="InterPro" id="IPR002110">
    <property type="entry name" value="Ankyrin_rpt"/>
</dbReference>
<evidence type="ECO:0000256" key="7">
    <source>
        <dbReference type="PROSITE-ProRule" id="PRU00023"/>
    </source>
</evidence>
<feature type="repeat" description="ANK" evidence="7">
    <location>
        <begin position="291"/>
        <end position="323"/>
    </location>
</feature>
<dbReference type="InterPro" id="IPR036770">
    <property type="entry name" value="Ankyrin_rpt-contain_sf"/>
</dbReference>
<dbReference type="Gene3D" id="1.25.40.20">
    <property type="entry name" value="Ankyrin repeat-containing domain"/>
    <property type="match status" value="2"/>
</dbReference>
<keyword evidence="4 8" id="KW-1133">Transmembrane helix</keyword>
<reference evidence="10 11" key="1">
    <citation type="submission" date="2019-07" db="EMBL/GenBank/DDBJ databases">
        <title>De Novo Assembly of kiwifruit Actinidia rufa.</title>
        <authorList>
            <person name="Sugita-Konishi S."/>
            <person name="Sato K."/>
            <person name="Mori E."/>
            <person name="Abe Y."/>
            <person name="Kisaki G."/>
            <person name="Hamano K."/>
            <person name="Suezawa K."/>
            <person name="Otani M."/>
            <person name="Fukuda T."/>
            <person name="Manabe T."/>
            <person name="Gomi K."/>
            <person name="Tabuchi M."/>
            <person name="Akimitsu K."/>
            <person name="Kataoka I."/>
        </authorList>
    </citation>
    <scope>NUCLEOTIDE SEQUENCE [LARGE SCALE GENOMIC DNA]</scope>
    <source>
        <strain evidence="11">cv. Fuchu</strain>
    </source>
</reference>
<organism evidence="10 11">
    <name type="scientific">Actinidia rufa</name>
    <dbReference type="NCBI Taxonomy" id="165716"/>
    <lineage>
        <taxon>Eukaryota</taxon>
        <taxon>Viridiplantae</taxon>
        <taxon>Streptophyta</taxon>
        <taxon>Embryophyta</taxon>
        <taxon>Tracheophyta</taxon>
        <taxon>Spermatophyta</taxon>
        <taxon>Magnoliopsida</taxon>
        <taxon>eudicotyledons</taxon>
        <taxon>Gunneridae</taxon>
        <taxon>Pentapetalae</taxon>
        <taxon>asterids</taxon>
        <taxon>Ericales</taxon>
        <taxon>Actinidiaceae</taxon>
        <taxon>Actinidia</taxon>
    </lineage>
</organism>
<dbReference type="SUPFAM" id="SSF48403">
    <property type="entry name" value="Ankyrin repeat"/>
    <property type="match status" value="1"/>
</dbReference>